<proteinExistence type="predicted"/>
<protein>
    <submittedName>
        <fullName evidence="1">PEBP-like protein</fullName>
    </submittedName>
</protein>
<keyword evidence="2" id="KW-1185">Reference proteome</keyword>
<dbReference type="PANTHER" id="PTHR11362">
    <property type="entry name" value="PHOSPHATIDYLETHANOLAMINE-BINDING PROTEIN"/>
    <property type="match status" value="1"/>
</dbReference>
<evidence type="ECO:0000313" key="1">
    <source>
        <dbReference type="EMBL" id="KAF2253622.1"/>
    </source>
</evidence>
<sequence length="194" mass="21187">MTSQIETSTLMASLSKAGLLPSPLIPSTFEPSVQLSISFNGKLVAAGNLFRAGECKVTPCVTFTPESNTHPSTSYTLLLIDPDAPTPSDPKFAYWRHWVVSAISCPFSSEDAIKGGNVLTEYFGPGPKDDSAPHRYMFLLYREPTGMAKLAKEDVGGEEFAQRRSFATKAWVEKYGLELVGVNWMLGVGDGWEE</sequence>
<dbReference type="Proteomes" id="UP000800094">
    <property type="component" value="Unassembled WGS sequence"/>
</dbReference>
<dbReference type="GO" id="GO:0030162">
    <property type="term" value="P:regulation of proteolysis"/>
    <property type="evidence" value="ECO:0007669"/>
    <property type="project" value="TreeGrafter"/>
</dbReference>
<dbReference type="RefSeq" id="XP_033688626.1">
    <property type="nucleotide sequence ID" value="XM_033823320.1"/>
</dbReference>
<dbReference type="GO" id="GO:0046578">
    <property type="term" value="P:regulation of Ras protein signal transduction"/>
    <property type="evidence" value="ECO:0007669"/>
    <property type="project" value="TreeGrafter"/>
</dbReference>
<name>A0A6A6IUQ4_9PLEO</name>
<gene>
    <name evidence="1" type="ORF">BU26DRAFT_419714</name>
</gene>
<dbReference type="EMBL" id="ML987191">
    <property type="protein sequence ID" value="KAF2253622.1"/>
    <property type="molecule type" value="Genomic_DNA"/>
</dbReference>
<evidence type="ECO:0000313" key="2">
    <source>
        <dbReference type="Proteomes" id="UP000800094"/>
    </source>
</evidence>
<accession>A0A6A6IUQ4</accession>
<dbReference type="CDD" id="cd00866">
    <property type="entry name" value="PEBP_euk"/>
    <property type="match status" value="1"/>
</dbReference>
<reference evidence="1" key="1">
    <citation type="journal article" date="2020" name="Stud. Mycol.">
        <title>101 Dothideomycetes genomes: a test case for predicting lifestyles and emergence of pathogens.</title>
        <authorList>
            <person name="Haridas S."/>
            <person name="Albert R."/>
            <person name="Binder M."/>
            <person name="Bloem J."/>
            <person name="Labutti K."/>
            <person name="Salamov A."/>
            <person name="Andreopoulos B."/>
            <person name="Baker S."/>
            <person name="Barry K."/>
            <person name="Bills G."/>
            <person name="Bluhm B."/>
            <person name="Cannon C."/>
            <person name="Castanera R."/>
            <person name="Culley D."/>
            <person name="Daum C."/>
            <person name="Ezra D."/>
            <person name="Gonzalez J."/>
            <person name="Henrissat B."/>
            <person name="Kuo A."/>
            <person name="Liang C."/>
            <person name="Lipzen A."/>
            <person name="Lutzoni F."/>
            <person name="Magnuson J."/>
            <person name="Mondo S."/>
            <person name="Nolan M."/>
            <person name="Ohm R."/>
            <person name="Pangilinan J."/>
            <person name="Park H.-J."/>
            <person name="Ramirez L."/>
            <person name="Alfaro M."/>
            <person name="Sun H."/>
            <person name="Tritt A."/>
            <person name="Yoshinaga Y."/>
            <person name="Zwiers L.-H."/>
            <person name="Turgeon B."/>
            <person name="Goodwin S."/>
            <person name="Spatafora J."/>
            <person name="Crous P."/>
            <person name="Grigoriev I."/>
        </authorList>
    </citation>
    <scope>NUCLEOTIDE SEQUENCE</scope>
    <source>
        <strain evidence="1">CBS 122368</strain>
    </source>
</reference>
<dbReference type="InterPro" id="IPR036610">
    <property type="entry name" value="PEBP-like_sf"/>
</dbReference>
<dbReference type="OrthoDB" id="2506647at2759"/>
<dbReference type="GO" id="GO:0030414">
    <property type="term" value="F:peptidase inhibitor activity"/>
    <property type="evidence" value="ECO:0007669"/>
    <property type="project" value="TreeGrafter"/>
</dbReference>
<organism evidence="1 2">
    <name type="scientific">Trematosphaeria pertusa</name>
    <dbReference type="NCBI Taxonomy" id="390896"/>
    <lineage>
        <taxon>Eukaryota</taxon>
        <taxon>Fungi</taxon>
        <taxon>Dikarya</taxon>
        <taxon>Ascomycota</taxon>
        <taxon>Pezizomycotina</taxon>
        <taxon>Dothideomycetes</taxon>
        <taxon>Pleosporomycetidae</taxon>
        <taxon>Pleosporales</taxon>
        <taxon>Massarineae</taxon>
        <taxon>Trematosphaeriaceae</taxon>
        <taxon>Trematosphaeria</taxon>
    </lineage>
</organism>
<dbReference type="GeneID" id="54576650"/>
<dbReference type="InterPro" id="IPR035810">
    <property type="entry name" value="PEBP_euk"/>
</dbReference>
<dbReference type="InterPro" id="IPR008914">
    <property type="entry name" value="PEBP"/>
</dbReference>
<dbReference type="Gene3D" id="3.90.280.10">
    <property type="entry name" value="PEBP-like"/>
    <property type="match status" value="1"/>
</dbReference>
<dbReference type="SUPFAM" id="SSF49777">
    <property type="entry name" value="PEBP-like"/>
    <property type="match status" value="1"/>
</dbReference>
<dbReference type="AlphaFoldDB" id="A0A6A6IUQ4"/>
<dbReference type="Pfam" id="PF01161">
    <property type="entry name" value="PBP"/>
    <property type="match status" value="1"/>
</dbReference>
<dbReference type="GO" id="GO:0005543">
    <property type="term" value="F:phospholipid binding"/>
    <property type="evidence" value="ECO:0007669"/>
    <property type="project" value="TreeGrafter"/>
</dbReference>
<dbReference type="PANTHER" id="PTHR11362:SF85">
    <property type="entry name" value="INHIBITOR (TFS1), PUTATIVE (AFU_ORTHOLOGUE AFUA_4G08120)-RELATED"/>
    <property type="match status" value="1"/>
</dbReference>